<sequence>MCKLSLEVMFAIVEGVEVDNLFVLSCVDREFRYACESENLWKKIFERHSLAMLEEGKSVGTWILNFRKSLNSAKLARDITNSIPTLKVVANIIPNINLNLVKDVSIIHVPEVTNKDKLESLIVKNRLPTKVYFCIYCALRDISWGNMQQEQKKAIRLSYKLCLLKREESIFMSIGEFCHVHRKVYKERFCCELTKEQLWSLVYKLCYYSLVDTTKNTNRVDQCIV</sequence>
<dbReference type="EMBL" id="LT907979">
    <property type="protein sequence ID" value="SOB74208.1"/>
    <property type="molecule type" value="Genomic_DNA"/>
</dbReference>
<dbReference type="InterPro" id="IPR001810">
    <property type="entry name" value="F-box_dom"/>
</dbReference>
<feature type="domain" description="F-box" evidence="1">
    <location>
        <begin position="1"/>
        <end position="44"/>
    </location>
</feature>
<evidence type="ECO:0000313" key="2">
    <source>
        <dbReference type="EMBL" id="SOB74208.1"/>
    </source>
</evidence>
<accession>A0A285PX13</accession>
<protein>
    <recommendedName>
        <fullName evidence="1">F-box domain-containing protein</fullName>
    </recommendedName>
</protein>
<evidence type="ECO:0000313" key="3">
    <source>
        <dbReference type="Proteomes" id="UP000274850"/>
    </source>
</evidence>
<reference evidence="2" key="1">
    <citation type="submission" date="2017-08" db="EMBL/GenBank/DDBJ databases">
        <authorList>
            <person name="de Groot N.N."/>
        </authorList>
    </citation>
    <scope>NUCLEOTIDE SEQUENCE</scope>
</reference>
<dbReference type="SUPFAM" id="SSF81383">
    <property type="entry name" value="F-box domain"/>
    <property type="match status" value="1"/>
</dbReference>
<keyword evidence="3" id="KW-1185">Reference proteome</keyword>
<dbReference type="PROSITE" id="PS50181">
    <property type="entry name" value="FBOX"/>
    <property type="match status" value="1"/>
</dbReference>
<evidence type="ECO:0000259" key="1">
    <source>
        <dbReference type="PROSITE" id="PS50181"/>
    </source>
</evidence>
<gene>
    <name evidence="2" type="ORF">BQ9231_00325</name>
</gene>
<proteinExistence type="predicted"/>
<dbReference type="InterPro" id="IPR036047">
    <property type="entry name" value="F-box-like_dom_sf"/>
</dbReference>
<name>A0A285PX13_9VIRU</name>
<dbReference type="Proteomes" id="UP000274850">
    <property type="component" value="Segment"/>
</dbReference>
<organism evidence="2">
    <name type="scientific">Cedratvirus lausannensis</name>
    <dbReference type="NCBI Taxonomy" id="2023205"/>
    <lineage>
        <taxon>Viruses</taxon>
        <taxon>Pithoviruses</taxon>
        <taxon>Orthocedratvirinae</taxon>
        <taxon>Alphacedratvirus</taxon>
        <taxon>Alphacedratvirus francolausannense</taxon>
    </lineage>
</organism>